<keyword evidence="2" id="KW-0413">Isomerase</keyword>
<proteinExistence type="inferred from homology"/>
<evidence type="ECO:0000313" key="3">
    <source>
        <dbReference type="Proteomes" id="UP001268651"/>
    </source>
</evidence>
<dbReference type="NCBIfam" id="NF010578">
    <property type="entry name" value="PRK13971.1"/>
    <property type="match status" value="1"/>
</dbReference>
<dbReference type="EC" id="5.1.1.8" evidence="2"/>
<dbReference type="PIRSF" id="PIRSF029792">
    <property type="entry name" value="Pro_racemase"/>
    <property type="match status" value="1"/>
</dbReference>
<evidence type="ECO:0000256" key="1">
    <source>
        <dbReference type="ARBA" id="ARBA00007529"/>
    </source>
</evidence>
<comment type="caution">
    <text evidence="2">The sequence shown here is derived from an EMBL/GenBank/DDBJ whole genome shotgun (WGS) entry which is preliminary data.</text>
</comment>
<dbReference type="Pfam" id="PF05544">
    <property type="entry name" value="Pro_racemase"/>
    <property type="match status" value="1"/>
</dbReference>
<evidence type="ECO:0000313" key="2">
    <source>
        <dbReference type="EMBL" id="MDU8885099.1"/>
    </source>
</evidence>
<dbReference type="GO" id="GO:0047580">
    <property type="term" value="F:4-hydroxyproline epimerase activity"/>
    <property type="evidence" value="ECO:0007669"/>
    <property type="project" value="UniProtKB-EC"/>
</dbReference>
<dbReference type="PANTHER" id="PTHR33442:SF5">
    <property type="entry name" value="BIFUNCTIONAL TRANS-3-HYDROXY-L-PROLINE DEHYDRATASE_2-EPIMERASE"/>
    <property type="match status" value="1"/>
</dbReference>
<protein>
    <submittedName>
        <fullName evidence="2">4-hydroxyproline epimerase</fullName>
        <ecNumber evidence="2">5.1.1.8</ecNumber>
    </submittedName>
</protein>
<comment type="similarity">
    <text evidence="1">Belongs to the proline racemase family.</text>
</comment>
<organism evidence="2 3">
    <name type="scientific">Gilvirhabdus luticola</name>
    <dbReference type="NCBI Taxonomy" id="3079858"/>
    <lineage>
        <taxon>Bacteria</taxon>
        <taxon>Pseudomonadati</taxon>
        <taxon>Bacteroidota</taxon>
        <taxon>Flavobacteriia</taxon>
        <taxon>Flavobacteriales</taxon>
        <taxon>Flavobacteriaceae</taxon>
        <taxon>Gilvirhabdus</taxon>
    </lineage>
</organism>
<gene>
    <name evidence="2" type="ORF">RXV94_02925</name>
</gene>
<sequence>MSSNTFVCIDAHTCGNPVRVIKHGAPNLVGQNMNEKRLHFLKEFDWIRKGLMFEPRGHDMMSGSIIYPPHNPENDFAILFIETSGCLPMCGHGTIGTITVALEEGLITPKIPGKIKMEAPAGLVNIEYEQTGNNVDWVKLINVKSYLAEEGLTIDCPELGELIFDVAYGGNFYAIIDIQINFSGLQDFTAGKIIQYSQTVRKRINEKYPNLFIHPENKTIRDVSHMLWTGKPIDSKSTGRNAVFYGDKAIDRSPCGTGTSARMAQLHAKGKLKKGEEYIHESYIGSKFIGCIEEEAYLEDKKAIIPSIKGWAKIYGHNTITIDITDPYAHGFQVL</sequence>
<keyword evidence="3" id="KW-1185">Reference proteome</keyword>
<dbReference type="SFLD" id="SFLDS00028">
    <property type="entry name" value="Proline_Racemase"/>
    <property type="match status" value="1"/>
</dbReference>
<dbReference type="Proteomes" id="UP001268651">
    <property type="component" value="Unassembled WGS sequence"/>
</dbReference>
<dbReference type="SUPFAM" id="SSF54506">
    <property type="entry name" value="Diaminopimelate epimerase-like"/>
    <property type="match status" value="1"/>
</dbReference>
<name>A0ABU3U3W4_9FLAO</name>
<reference evidence="2 3" key="1">
    <citation type="submission" date="2023-10" db="EMBL/GenBank/DDBJ databases">
        <title>Marimonas sp. nov. isolated from tidal mud flat.</title>
        <authorList>
            <person name="Jaincy N.J."/>
            <person name="Srinivasan S."/>
            <person name="Lee S.-S."/>
        </authorList>
    </citation>
    <scope>NUCLEOTIDE SEQUENCE [LARGE SCALE GENOMIC DNA]</scope>
    <source>
        <strain evidence="2 3">MJ-SS3</strain>
    </source>
</reference>
<accession>A0ABU3U3W4</accession>
<dbReference type="EMBL" id="JAWHTF010000001">
    <property type="protein sequence ID" value="MDU8885099.1"/>
    <property type="molecule type" value="Genomic_DNA"/>
</dbReference>
<dbReference type="RefSeq" id="WP_316660957.1">
    <property type="nucleotide sequence ID" value="NZ_JAWHTF010000001.1"/>
</dbReference>
<dbReference type="InterPro" id="IPR008794">
    <property type="entry name" value="Pro_racemase_fam"/>
</dbReference>
<dbReference type="Gene3D" id="3.10.310.10">
    <property type="entry name" value="Diaminopimelate Epimerase, Chain A, domain 1"/>
    <property type="match status" value="2"/>
</dbReference>
<dbReference type="PANTHER" id="PTHR33442">
    <property type="entry name" value="TRANS-3-HYDROXY-L-PROLINE DEHYDRATASE"/>
    <property type="match status" value="1"/>
</dbReference>